<dbReference type="AlphaFoldDB" id="A0A7Z0D5U4"/>
<dbReference type="EMBL" id="JACBZP010000001">
    <property type="protein sequence ID" value="NYI69286.1"/>
    <property type="molecule type" value="Genomic_DNA"/>
</dbReference>
<evidence type="ECO:0000313" key="3">
    <source>
        <dbReference type="Proteomes" id="UP000539111"/>
    </source>
</evidence>
<evidence type="ECO:0000313" key="2">
    <source>
        <dbReference type="EMBL" id="NYI69286.1"/>
    </source>
</evidence>
<reference evidence="2 3" key="1">
    <citation type="submission" date="2020-07" db="EMBL/GenBank/DDBJ databases">
        <title>Sequencing the genomes of 1000 actinobacteria strains.</title>
        <authorList>
            <person name="Klenk H.-P."/>
        </authorList>
    </citation>
    <scope>NUCLEOTIDE SEQUENCE [LARGE SCALE GENOMIC DNA]</scope>
    <source>
        <strain evidence="2 3">DSM 26341</strain>
    </source>
</reference>
<dbReference type="Gene3D" id="1.10.10.2840">
    <property type="entry name" value="PucR C-terminal helix-turn-helix domain"/>
    <property type="match status" value="1"/>
</dbReference>
<dbReference type="PANTHER" id="PTHR33744">
    <property type="entry name" value="CARBOHYDRATE DIACID REGULATOR"/>
    <property type="match status" value="1"/>
</dbReference>
<name>A0A7Z0D5U4_9MICO</name>
<comment type="caution">
    <text evidence="2">The sequence shown here is derived from an EMBL/GenBank/DDBJ whole genome shotgun (WGS) entry which is preliminary data.</text>
</comment>
<dbReference type="RefSeq" id="WP_179429537.1">
    <property type="nucleotide sequence ID" value="NZ_JACBZP010000001.1"/>
</dbReference>
<organism evidence="2 3">
    <name type="scientific">Spelaeicoccus albus</name>
    <dbReference type="NCBI Taxonomy" id="1280376"/>
    <lineage>
        <taxon>Bacteria</taxon>
        <taxon>Bacillati</taxon>
        <taxon>Actinomycetota</taxon>
        <taxon>Actinomycetes</taxon>
        <taxon>Micrococcales</taxon>
        <taxon>Brevibacteriaceae</taxon>
        <taxon>Spelaeicoccus</taxon>
    </lineage>
</organism>
<keyword evidence="3" id="KW-1185">Reference proteome</keyword>
<dbReference type="PANTHER" id="PTHR33744:SF17">
    <property type="entry name" value="CONSERVED PROTEIN"/>
    <property type="match status" value="1"/>
</dbReference>
<accession>A0A7Z0D5U4</accession>
<protein>
    <recommendedName>
        <fullName evidence="1">PucR C-terminal helix-turn-helix domain-containing protein</fullName>
    </recommendedName>
</protein>
<dbReference type="InterPro" id="IPR025736">
    <property type="entry name" value="PucR_C-HTH_dom"/>
</dbReference>
<evidence type="ECO:0000259" key="1">
    <source>
        <dbReference type="Pfam" id="PF13556"/>
    </source>
</evidence>
<sequence>MRRSSGAVPDGRAADGVPLSRLVDALGERLIHRRFTVDSDPFVTSVAIAEPGDRLERADGVLVLLVGVRGRDAAPAITALADAGPAAIAVKGTPGELARLDVAAADSRTALLGVHPDLPWHRLEALAADLVGAAPASDAPSIDLFTLAETVARICGGPVSIEDAGSAVLAYSSSGDEVDDLRRLSILGRQGPRAYLDRLAALGVYDSLRSGQAIVHVAEHPELGIKARTAVGVRHSGTYLGTVWVQGTPAPGSEPAMLGAVRLIGALMAAGWTGRAASSLVYDDALADALDGGDVDLARIAGVPPASRLLIGVIEAVPDGVEWGSAGLVRSAAINELAVRAASSRKTVMLTERDGQIVIGLVKAGDGDTEWMAGAVRAVAAHLRRAFAARVVAGIGGIRPVGEVLQSYALAVSALALPDDGDPVRDSLARSSEILLARLLGRLRADPEFTHPGIDELVRADPDAAESVLDFLRMGGFAAAAEHRGVHVNTVRHRVRRAAAITGLDVTGDDKLIVELLLRAALARRDEDA</sequence>
<feature type="domain" description="PucR C-terminal helix-turn-helix" evidence="1">
    <location>
        <begin position="477"/>
        <end position="519"/>
    </location>
</feature>
<dbReference type="Pfam" id="PF13556">
    <property type="entry name" value="HTH_30"/>
    <property type="match status" value="1"/>
</dbReference>
<gene>
    <name evidence="2" type="ORF">BJY26_003592</name>
</gene>
<dbReference type="InterPro" id="IPR042070">
    <property type="entry name" value="PucR_C-HTH_sf"/>
</dbReference>
<dbReference type="InterPro" id="IPR051448">
    <property type="entry name" value="CdaR-like_regulators"/>
</dbReference>
<dbReference type="Proteomes" id="UP000539111">
    <property type="component" value="Unassembled WGS sequence"/>
</dbReference>
<proteinExistence type="predicted"/>